<keyword evidence="1" id="KW-0472">Membrane</keyword>
<evidence type="ECO:0000313" key="2">
    <source>
        <dbReference type="EMBL" id="BBE18792.1"/>
    </source>
</evidence>
<proteinExistence type="predicted"/>
<dbReference type="Proteomes" id="UP001193389">
    <property type="component" value="Chromosome"/>
</dbReference>
<evidence type="ECO:0000256" key="1">
    <source>
        <dbReference type="SAM" id="Phobius"/>
    </source>
</evidence>
<dbReference type="KEGG" id="anf:AQPE_2960"/>
<dbReference type="EMBL" id="AP018694">
    <property type="protein sequence ID" value="BBE18792.1"/>
    <property type="molecule type" value="Genomic_DNA"/>
</dbReference>
<accession>A0A5K7SB53</accession>
<feature type="transmembrane region" description="Helical" evidence="1">
    <location>
        <begin position="56"/>
        <end position="80"/>
    </location>
</feature>
<keyword evidence="3" id="KW-1185">Reference proteome</keyword>
<dbReference type="AlphaFoldDB" id="A0A5K7SB53"/>
<evidence type="ECO:0000313" key="3">
    <source>
        <dbReference type="Proteomes" id="UP001193389"/>
    </source>
</evidence>
<feature type="transmembrane region" description="Helical" evidence="1">
    <location>
        <begin position="32"/>
        <end position="50"/>
    </location>
</feature>
<protein>
    <recommendedName>
        <fullName evidence="4">DUF304 domain-containing protein</fullName>
    </recommendedName>
</protein>
<gene>
    <name evidence="2" type="ORF">AQPE_2960</name>
</gene>
<sequence length="166" mass="18504">MEFVSKKPELFTILSGTMEISNQKRSKQIKRTFNLTGIVIVVIGLAFLGLKQDTAVLITAGVFAVYVGIAQFANLCYVYFNSGNGKVLFRYYPVISILKKEYEAIEFAHSALVNFNIEKAMGFTDLTIAIKTKRGIAEYPTISLAAMSKAEIDQISLELSEIMKNR</sequence>
<organism evidence="2 3">
    <name type="scientific">Aquipluma nitroreducens</name>
    <dbReference type="NCBI Taxonomy" id="2010828"/>
    <lineage>
        <taxon>Bacteria</taxon>
        <taxon>Pseudomonadati</taxon>
        <taxon>Bacteroidota</taxon>
        <taxon>Bacteroidia</taxon>
        <taxon>Marinilabiliales</taxon>
        <taxon>Prolixibacteraceae</taxon>
        <taxon>Aquipluma</taxon>
    </lineage>
</organism>
<keyword evidence="1" id="KW-1133">Transmembrane helix</keyword>
<reference evidence="2" key="1">
    <citation type="journal article" date="2020" name="Int. J. Syst. Evol. Microbiol.">
        <title>Aquipluma nitroreducens gen. nov. sp. nov., a novel facultatively anaerobic bacterium isolated from a freshwater lake.</title>
        <authorList>
            <person name="Watanabe M."/>
            <person name="Kojima H."/>
            <person name="Fukui M."/>
        </authorList>
    </citation>
    <scope>NUCLEOTIDE SEQUENCE</scope>
    <source>
        <strain evidence="2">MeG22</strain>
    </source>
</reference>
<evidence type="ECO:0008006" key="4">
    <source>
        <dbReference type="Google" id="ProtNLM"/>
    </source>
</evidence>
<keyword evidence="1" id="KW-0812">Transmembrane</keyword>
<name>A0A5K7SB53_9BACT</name>